<dbReference type="SUPFAM" id="SSF51161">
    <property type="entry name" value="Trimeric LpxA-like enzymes"/>
    <property type="match status" value="1"/>
</dbReference>
<keyword evidence="2" id="KW-1185">Reference proteome</keyword>
<dbReference type="Proteomes" id="UP000032458">
    <property type="component" value="Unassembled WGS sequence"/>
</dbReference>
<comment type="caution">
    <text evidence="1">The sequence shown here is derived from an EMBL/GenBank/DDBJ whole genome shotgun (WGS) entry which is preliminary data.</text>
</comment>
<dbReference type="InterPro" id="IPR011004">
    <property type="entry name" value="Trimer_LpxA-like_sf"/>
</dbReference>
<protein>
    <submittedName>
        <fullName evidence="1">Uncharacterized protein</fullName>
    </submittedName>
</protein>
<organism evidence="1 2">
    <name type="scientific">Streptomyces natalensis ATCC 27448</name>
    <dbReference type="NCBI Taxonomy" id="1240678"/>
    <lineage>
        <taxon>Bacteria</taxon>
        <taxon>Bacillati</taxon>
        <taxon>Actinomycetota</taxon>
        <taxon>Actinomycetes</taxon>
        <taxon>Kitasatosporales</taxon>
        <taxon>Streptomycetaceae</taxon>
        <taxon>Streptomyces</taxon>
    </lineage>
</organism>
<sequence>MDQRTYGGANRRRLTAVGAVSASTRSLHLTALGCTDISGWWLDGDILHIGAVRIGAGARVAHRGMLMPGAVLGRGAELAPGGRLDGEIPDGESWTGSPARPCARNARDAWPAPPLAALPPLDRRLRTHPPGPAAALPTHVSRVVAYASMASRW</sequence>
<dbReference type="AlphaFoldDB" id="A0A0D7CK86"/>
<reference evidence="1 2" key="1">
    <citation type="submission" date="2014-09" db="EMBL/GenBank/DDBJ databases">
        <title>Draft genome sequence of Streptomyces natalensis ATCC 27448, producer of the antifungal pimaricin.</title>
        <authorList>
            <person name="Mendes M.V."/>
            <person name="Beites T."/>
            <person name="Pires S."/>
            <person name="Santos C.L."/>
            <person name="Moradas-Ferreira P."/>
        </authorList>
    </citation>
    <scope>NUCLEOTIDE SEQUENCE [LARGE SCALE GENOMIC DNA]</scope>
    <source>
        <strain evidence="1 2">ATCC 27448</strain>
    </source>
</reference>
<gene>
    <name evidence="1" type="ORF">SNA_21320</name>
</gene>
<dbReference type="RefSeq" id="WP_030063447.1">
    <property type="nucleotide sequence ID" value="NZ_JRKI01000029.1"/>
</dbReference>
<evidence type="ECO:0000313" key="1">
    <source>
        <dbReference type="EMBL" id="KIZ15837.1"/>
    </source>
</evidence>
<accession>A0A0D7CK86</accession>
<evidence type="ECO:0000313" key="2">
    <source>
        <dbReference type="Proteomes" id="UP000032458"/>
    </source>
</evidence>
<proteinExistence type="predicted"/>
<dbReference type="Gene3D" id="2.160.10.10">
    <property type="entry name" value="Hexapeptide repeat proteins"/>
    <property type="match status" value="1"/>
</dbReference>
<dbReference type="EMBL" id="JRKI01000029">
    <property type="protein sequence ID" value="KIZ15837.1"/>
    <property type="molecule type" value="Genomic_DNA"/>
</dbReference>
<name>A0A0D7CK86_9ACTN</name>